<evidence type="ECO:0000313" key="2">
    <source>
        <dbReference type="Proteomes" id="UP000216188"/>
    </source>
</evidence>
<keyword evidence="2" id="KW-1185">Reference proteome</keyword>
<comment type="caution">
    <text evidence="1">The sequence shown here is derived from an EMBL/GenBank/DDBJ whole genome shotgun (WGS) entry which is preliminary data.</text>
</comment>
<dbReference type="EMBL" id="NNRM01000017">
    <property type="protein sequence ID" value="OYR27893.1"/>
    <property type="molecule type" value="Genomic_DNA"/>
</dbReference>
<dbReference type="AlphaFoldDB" id="A0A256GL39"/>
<proteinExistence type="predicted"/>
<dbReference type="Proteomes" id="UP000216188">
    <property type="component" value="Unassembled WGS sequence"/>
</dbReference>
<accession>A0A256GL39</accession>
<evidence type="ECO:0000313" key="1">
    <source>
        <dbReference type="EMBL" id="OYR27893.1"/>
    </source>
</evidence>
<name>A0A256GL39_9HYPH</name>
<protein>
    <submittedName>
        <fullName evidence="1">Uncharacterized protein</fullName>
    </submittedName>
</protein>
<sequence>MWMIRWKFCEPYVANPSYNLTVAQKANKTGPYLAGKGAP</sequence>
<reference evidence="1 2" key="1">
    <citation type="submission" date="2017-07" db="EMBL/GenBank/DDBJ databases">
        <title>Phylogenetic study on the rhizospheric bacterium Ochrobactrum sp. A44.</title>
        <authorList>
            <person name="Krzyzanowska D.M."/>
            <person name="Ossowicki A."/>
            <person name="Rajewska M."/>
            <person name="Maciag T."/>
            <person name="Kaczynski Z."/>
            <person name="Czerwicka M."/>
            <person name="Jafra S."/>
        </authorList>
    </citation>
    <scope>NUCLEOTIDE SEQUENCE [LARGE SCALE GENOMIC DNA]</scope>
    <source>
        <strain evidence="1 2">CCUG 30717</strain>
    </source>
</reference>
<organism evidence="1 2">
    <name type="scientific">Brucella pseudogrignonensis</name>
    <dbReference type="NCBI Taxonomy" id="419475"/>
    <lineage>
        <taxon>Bacteria</taxon>
        <taxon>Pseudomonadati</taxon>
        <taxon>Pseudomonadota</taxon>
        <taxon>Alphaproteobacteria</taxon>
        <taxon>Hyphomicrobiales</taxon>
        <taxon>Brucellaceae</taxon>
        <taxon>Brucella/Ochrobactrum group</taxon>
        <taxon>Brucella</taxon>
    </lineage>
</organism>
<gene>
    <name evidence="1" type="ORF">CEV34_2045</name>
</gene>